<keyword evidence="1" id="KW-0812">Transmembrane</keyword>
<keyword evidence="1" id="KW-0472">Membrane</keyword>
<keyword evidence="1" id="KW-1133">Transmembrane helix</keyword>
<gene>
    <name evidence="3" type="ORF">F2P47_09555</name>
</gene>
<sequence>MTRALVDLKEEGSMRTGFPAAFMALTGLLLFAVPADAAIAKGATPASVEWGSGDTVYLAGRDVTVDSNVAGALTITGETVAITRDVKVGGDVWIAGRRVATEGDIKGDLSIRAQDALINGHVKGDVTFYGVHVVFGPDAWVEGNVNYFSAGPAEVDTGARIKGAMRSKVWDEATKPREPHYDGSEPYRPYTERNWSDRWPAPGYRLSWPGAIFFGLLAGIVALAAPAGAARLSEAAGAQPAFAFLVGLVWLIGTPILAVISAVTIIGLPLAFIVILLWPLGMVIGLVIAIMAIGELVAGRIGTTYDRTARVIGGIVAATLLLWIGISLPALGGFVWLAAVTFGVGALVLSVRLD</sequence>
<name>A0A6N6VIH7_9HYPH</name>
<dbReference type="Pfam" id="PF26514">
    <property type="entry name" value="DUF8173"/>
    <property type="match status" value="1"/>
</dbReference>
<dbReference type="AlphaFoldDB" id="A0A6N6VIH7"/>
<feature type="transmembrane region" description="Helical" evidence="1">
    <location>
        <begin position="206"/>
        <end position="229"/>
    </location>
</feature>
<dbReference type="Proteomes" id="UP000468901">
    <property type="component" value="Unassembled WGS sequence"/>
</dbReference>
<proteinExistence type="predicted"/>
<feature type="transmembrane region" description="Helical" evidence="1">
    <location>
        <begin position="272"/>
        <end position="297"/>
    </location>
</feature>
<organism evidence="3 4">
    <name type="scientific">Parvibaculum sedimenti</name>
    <dbReference type="NCBI Taxonomy" id="2608632"/>
    <lineage>
        <taxon>Bacteria</taxon>
        <taxon>Pseudomonadati</taxon>
        <taxon>Pseudomonadota</taxon>
        <taxon>Alphaproteobacteria</taxon>
        <taxon>Hyphomicrobiales</taxon>
        <taxon>Parvibaculaceae</taxon>
        <taxon>Parvibaculum</taxon>
    </lineage>
</organism>
<keyword evidence="4" id="KW-1185">Reference proteome</keyword>
<evidence type="ECO:0000256" key="1">
    <source>
        <dbReference type="SAM" id="Phobius"/>
    </source>
</evidence>
<comment type="caution">
    <text evidence="3">The sequence shown here is derived from an EMBL/GenBank/DDBJ whole genome shotgun (WGS) entry which is preliminary data.</text>
</comment>
<feature type="transmembrane region" description="Helical" evidence="1">
    <location>
        <begin position="334"/>
        <end position="353"/>
    </location>
</feature>
<evidence type="ECO:0000313" key="3">
    <source>
        <dbReference type="EMBL" id="KAB7740239.1"/>
    </source>
</evidence>
<feature type="domain" description="DUF8173" evidence="2">
    <location>
        <begin position="211"/>
        <end position="348"/>
    </location>
</feature>
<dbReference type="InterPro" id="IPR058486">
    <property type="entry name" value="DUF8173"/>
</dbReference>
<evidence type="ECO:0000259" key="2">
    <source>
        <dbReference type="Pfam" id="PF26514"/>
    </source>
</evidence>
<dbReference type="EMBL" id="WESC01000007">
    <property type="protein sequence ID" value="KAB7740239.1"/>
    <property type="molecule type" value="Genomic_DNA"/>
</dbReference>
<feature type="transmembrane region" description="Helical" evidence="1">
    <location>
        <begin position="309"/>
        <end position="328"/>
    </location>
</feature>
<accession>A0A6N6VIH7</accession>
<evidence type="ECO:0000313" key="4">
    <source>
        <dbReference type="Proteomes" id="UP000468901"/>
    </source>
</evidence>
<feature type="transmembrane region" description="Helical" evidence="1">
    <location>
        <begin position="241"/>
        <end position="266"/>
    </location>
</feature>
<reference evidence="3 4" key="1">
    <citation type="submission" date="2019-09" db="EMBL/GenBank/DDBJ databases">
        <title>Parvibaculum sedimenti sp. nov., isolated from sediment.</title>
        <authorList>
            <person name="Wang Y."/>
        </authorList>
    </citation>
    <scope>NUCLEOTIDE SEQUENCE [LARGE SCALE GENOMIC DNA]</scope>
    <source>
        <strain evidence="3 4">HXT-9</strain>
    </source>
</reference>
<protein>
    <recommendedName>
        <fullName evidence="2">DUF8173 domain-containing protein</fullName>
    </recommendedName>
</protein>